<dbReference type="PANTHER" id="PTHR12236:SF75">
    <property type="entry name" value="CUTICULAR PROTEIN 62BB, ISOFORM A"/>
    <property type="match status" value="1"/>
</dbReference>
<name>A0A6P8YRC1_THRPL</name>
<dbReference type="AlphaFoldDB" id="A0A6P8YRC1"/>
<dbReference type="RefSeq" id="XP_034239880.1">
    <property type="nucleotide sequence ID" value="XM_034383989.1"/>
</dbReference>
<dbReference type="InterPro" id="IPR051217">
    <property type="entry name" value="Insect_Cuticle_Struc_Prot"/>
</dbReference>
<accession>A0A6P8YRC1</accession>
<evidence type="ECO:0000256" key="1">
    <source>
        <dbReference type="ARBA" id="ARBA00022460"/>
    </source>
</evidence>
<dbReference type="PROSITE" id="PS51155">
    <property type="entry name" value="CHIT_BIND_RR_2"/>
    <property type="match status" value="1"/>
</dbReference>
<dbReference type="InterPro" id="IPR000618">
    <property type="entry name" value="Insect_cuticle"/>
</dbReference>
<dbReference type="GeneID" id="117644477"/>
<dbReference type="OrthoDB" id="6382835at2759"/>
<reference evidence="5" key="1">
    <citation type="submission" date="2025-08" db="UniProtKB">
        <authorList>
            <consortium name="RefSeq"/>
        </authorList>
    </citation>
    <scope>IDENTIFICATION</scope>
    <source>
        <tissue evidence="5">Total insect</tissue>
    </source>
</reference>
<feature type="chain" id="PRO_5027754613" evidence="3">
    <location>
        <begin position="19"/>
        <end position="179"/>
    </location>
</feature>
<keyword evidence="4" id="KW-1185">Reference proteome</keyword>
<keyword evidence="1 2" id="KW-0193">Cuticle</keyword>
<dbReference type="GO" id="GO:0005615">
    <property type="term" value="C:extracellular space"/>
    <property type="evidence" value="ECO:0007669"/>
    <property type="project" value="TreeGrafter"/>
</dbReference>
<dbReference type="KEGG" id="tpal:117644477"/>
<dbReference type="GO" id="GO:0031012">
    <property type="term" value="C:extracellular matrix"/>
    <property type="evidence" value="ECO:0007669"/>
    <property type="project" value="TreeGrafter"/>
</dbReference>
<organism evidence="5">
    <name type="scientific">Thrips palmi</name>
    <name type="common">Melon thrips</name>
    <dbReference type="NCBI Taxonomy" id="161013"/>
    <lineage>
        <taxon>Eukaryota</taxon>
        <taxon>Metazoa</taxon>
        <taxon>Ecdysozoa</taxon>
        <taxon>Arthropoda</taxon>
        <taxon>Hexapoda</taxon>
        <taxon>Insecta</taxon>
        <taxon>Pterygota</taxon>
        <taxon>Neoptera</taxon>
        <taxon>Paraneoptera</taxon>
        <taxon>Thysanoptera</taxon>
        <taxon>Terebrantia</taxon>
        <taxon>Thripoidea</taxon>
        <taxon>Thripidae</taxon>
        <taxon>Thrips</taxon>
    </lineage>
</organism>
<dbReference type="InParanoid" id="A0A6P8YRC1"/>
<evidence type="ECO:0000256" key="2">
    <source>
        <dbReference type="PROSITE-ProRule" id="PRU00497"/>
    </source>
</evidence>
<dbReference type="Proteomes" id="UP000515158">
    <property type="component" value="Unplaced"/>
</dbReference>
<dbReference type="GO" id="GO:0042302">
    <property type="term" value="F:structural constituent of cuticle"/>
    <property type="evidence" value="ECO:0007669"/>
    <property type="project" value="UniProtKB-UniRule"/>
</dbReference>
<evidence type="ECO:0000256" key="3">
    <source>
        <dbReference type="SAM" id="SignalP"/>
    </source>
</evidence>
<dbReference type="Pfam" id="PF00379">
    <property type="entry name" value="Chitin_bind_4"/>
    <property type="match status" value="1"/>
</dbReference>
<evidence type="ECO:0000313" key="4">
    <source>
        <dbReference type="Proteomes" id="UP000515158"/>
    </source>
</evidence>
<protein>
    <submittedName>
        <fullName evidence="5">Cuticle protein 19-like</fullName>
    </submittedName>
</protein>
<sequence length="179" mass="18248">MALSHMILVAVVVASASSSPVGGYGGSVVLGSAESYASISTAPAVASYATPAVASYAAPAVASYAAPAVTAYAAPAVASYAVPAVSYKAEPEIIAYPRYAFKYGVTDGKTGDVKDQAEERDGDVVKGEYSLLQPDGRKRVVNYLCDGKNGCNQVVSYSGQAVHPQVVVPVKVAAYGPAY</sequence>
<dbReference type="PANTHER" id="PTHR12236">
    <property type="entry name" value="STRUCTURAL CONTITUENT OF CUTICLE"/>
    <property type="match status" value="1"/>
</dbReference>
<gene>
    <name evidence="5" type="primary">LOC117644477</name>
</gene>
<evidence type="ECO:0000313" key="5">
    <source>
        <dbReference type="RefSeq" id="XP_034239880.1"/>
    </source>
</evidence>
<dbReference type="PRINTS" id="PR00947">
    <property type="entry name" value="CUTICLE"/>
</dbReference>
<proteinExistence type="predicted"/>
<feature type="signal peptide" evidence="3">
    <location>
        <begin position="1"/>
        <end position="18"/>
    </location>
</feature>
<keyword evidence="3" id="KW-0732">Signal</keyword>